<accession>A0ABN3VKS9</accession>
<comment type="caution">
    <text evidence="2">The sequence shown here is derived from an EMBL/GenBank/DDBJ whole genome shotgun (WGS) entry which is preliminary data.</text>
</comment>
<keyword evidence="1" id="KW-0472">Membrane</keyword>
<sequence>MKPLVRLRPDSPLPEIKKCEGSAMRINSRTLVSVVGTVSMVLATIVLAAWSPAQPQPPAPVSSSTILVAH</sequence>
<protein>
    <submittedName>
        <fullName evidence="2">Uncharacterized protein</fullName>
    </submittedName>
</protein>
<organism evidence="2 3">
    <name type="scientific">Saccharopolyspora taberi</name>
    <dbReference type="NCBI Taxonomy" id="60895"/>
    <lineage>
        <taxon>Bacteria</taxon>
        <taxon>Bacillati</taxon>
        <taxon>Actinomycetota</taxon>
        <taxon>Actinomycetes</taxon>
        <taxon>Pseudonocardiales</taxon>
        <taxon>Pseudonocardiaceae</taxon>
        <taxon>Saccharopolyspora</taxon>
    </lineage>
</organism>
<proteinExistence type="predicted"/>
<evidence type="ECO:0000313" key="3">
    <source>
        <dbReference type="Proteomes" id="UP001500979"/>
    </source>
</evidence>
<gene>
    <name evidence="2" type="ORF">GCM10010470_55990</name>
</gene>
<dbReference type="Proteomes" id="UP001500979">
    <property type="component" value="Unassembled WGS sequence"/>
</dbReference>
<dbReference type="EMBL" id="BAAAUX010000026">
    <property type="protein sequence ID" value="GAA2813347.1"/>
    <property type="molecule type" value="Genomic_DNA"/>
</dbReference>
<keyword evidence="3" id="KW-1185">Reference proteome</keyword>
<reference evidence="2 3" key="1">
    <citation type="journal article" date="2019" name="Int. J. Syst. Evol. Microbiol.">
        <title>The Global Catalogue of Microorganisms (GCM) 10K type strain sequencing project: providing services to taxonomists for standard genome sequencing and annotation.</title>
        <authorList>
            <consortium name="The Broad Institute Genomics Platform"/>
            <consortium name="The Broad Institute Genome Sequencing Center for Infectious Disease"/>
            <person name="Wu L."/>
            <person name="Ma J."/>
        </authorList>
    </citation>
    <scope>NUCLEOTIDE SEQUENCE [LARGE SCALE GENOMIC DNA]</scope>
    <source>
        <strain evidence="2 3">JCM 9383</strain>
    </source>
</reference>
<name>A0ABN3VKS9_9PSEU</name>
<keyword evidence="1" id="KW-1133">Transmembrane helix</keyword>
<feature type="transmembrane region" description="Helical" evidence="1">
    <location>
        <begin position="31"/>
        <end position="50"/>
    </location>
</feature>
<evidence type="ECO:0000256" key="1">
    <source>
        <dbReference type="SAM" id="Phobius"/>
    </source>
</evidence>
<keyword evidence="1" id="KW-0812">Transmembrane</keyword>
<evidence type="ECO:0000313" key="2">
    <source>
        <dbReference type="EMBL" id="GAA2813347.1"/>
    </source>
</evidence>